<evidence type="ECO:0000313" key="3">
    <source>
        <dbReference type="EMBL" id="SDP23803.1"/>
    </source>
</evidence>
<keyword evidence="1" id="KW-0812">Transmembrane</keyword>
<name>A0A1H0R2P7_MICTS</name>
<proteinExistence type="predicted"/>
<keyword evidence="1" id="KW-0472">Membrane</keyword>
<reference evidence="3 4" key="1">
    <citation type="submission" date="2016-10" db="EMBL/GenBank/DDBJ databases">
        <authorList>
            <person name="de Groot N.N."/>
        </authorList>
    </citation>
    <scope>NUCLEOTIDE SEQUENCE [LARGE SCALE GENOMIC DNA]</scope>
    <source>
        <strain evidence="3 4">StLB037</strain>
    </source>
</reference>
<feature type="domain" description="YobI-like P-loop NTPase" evidence="2">
    <location>
        <begin position="53"/>
        <end position="428"/>
    </location>
</feature>
<evidence type="ECO:0000313" key="4">
    <source>
        <dbReference type="Proteomes" id="UP000186456"/>
    </source>
</evidence>
<dbReference type="SUPFAM" id="SSF52540">
    <property type="entry name" value="P-loop containing nucleoside triphosphate hydrolases"/>
    <property type="match status" value="1"/>
</dbReference>
<accession>A0A1H0R2P7</accession>
<dbReference type="EMBL" id="FNJN01000006">
    <property type="protein sequence ID" value="SDP23803.1"/>
    <property type="molecule type" value="Genomic_DNA"/>
</dbReference>
<dbReference type="RefSeq" id="WP_143017959.1">
    <property type="nucleotide sequence ID" value="NZ_FNJN01000006.1"/>
</dbReference>
<feature type="transmembrane region" description="Helical" evidence="1">
    <location>
        <begin position="161"/>
        <end position="181"/>
    </location>
</feature>
<protein>
    <recommendedName>
        <fullName evidence="2">YobI-like P-loop NTPase domain-containing protein</fullName>
    </recommendedName>
</protein>
<evidence type="ECO:0000259" key="2">
    <source>
        <dbReference type="Pfam" id="PF20693"/>
    </source>
</evidence>
<keyword evidence="1" id="KW-1133">Transmembrane helix</keyword>
<dbReference type="Proteomes" id="UP000186456">
    <property type="component" value="Unassembled WGS sequence"/>
</dbReference>
<gene>
    <name evidence="3" type="ORF">SAMN04487788_2627</name>
</gene>
<organism evidence="3 4">
    <name type="scientific">Microbacterium testaceum (strain StLB037)</name>
    <dbReference type="NCBI Taxonomy" id="979556"/>
    <lineage>
        <taxon>Bacteria</taxon>
        <taxon>Bacillati</taxon>
        <taxon>Actinomycetota</taxon>
        <taxon>Actinomycetes</taxon>
        <taxon>Micrococcales</taxon>
        <taxon>Microbacteriaceae</taxon>
        <taxon>Microbacterium</taxon>
    </lineage>
</organism>
<dbReference type="InterPro" id="IPR027417">
    <property type="entry name" value="P-loop_NTPase"/>
</dbReference>
<dbReference type="AlphaFoldDB" id="A0A1H0R2P7"/>
<dbReference type="InterPro" id="IPR048428">
    <property type="entry name" value="YobI-NTPase"/>
</dbReference>
<feature type="transmembrane region" description="Helical" evidence="1">
    <location>
        <begin position="196"/>
        <end position="216"/>
    </location>
</feature>
<dbReference type="Pfam" id="PF20693">
    <property type="entry name" value="YobI-ATPase"/>
    <property type="match status" value="1"/>
</dbReference>
<evidence type="ECO:0000256" key="1">
    <source>
        <dbReference type="SAM" id="Phobius"/>
    </source>
</evidence>
<sequence>MEHRTKNLWLKARASGLAKALSQLYKPLPNGLKPDYELLSLEPGFDETAHGEYARLLIHELEKPRANAPRSIALTGPYGAGKSSVIQRVIEHVGPRAVTISLPTLGDAVAQEKRGSAGASPDRQMTKTNVVQKEIVKQLLYIERPSKMPGSRFQRITPMRWRLALAYAVAVATVSTVILFATDALASLVRLLPDPWLYAAAIHFAAWLFVFGLALMTQAAFHSRVTVEQLGSAAASIKLTNANTNFFDEYLDEIVYFFERTEVDIVIFEDLDRFNEPHIFEALKELNTLLNGSKQLNSKKCVRFVYALRDSVFDTGTEVGAGSERAKFFGAIVPLVPFITHKSSASLILETLGKSAPDSPHLVDTISAHLTDMRLIKNIRNEWELFRRRILNEDGLKDLSPVRLFAMVVFKNLYPGDFERIRSATSRLDILFRAGTATIEQNAARLSKEAAKLRARSRNPHAEQIAKDTGAKLHEYASRLGGIYGEQPPSTYTVGSRTYQPAQLETVQFWRDLAEHPPLGAIYQAVRNYNAVNLTANYTISDIEAGLGVKCDPDLWESESTDKLARQAEAREEEILSLESRSVADLLVEASYSVDVEPRDRARLTGDDLLPDGPIRFDRLVELLFPESLVHDLLLHELVDRNFTLYASEFRDARITASAMTYFLHHVQDGRANLTYRFSKPSDVDALIDYAGAPAINDRSFYNIEIIQRLLTEPRHSESLDNLLLVLGSATDEDRAFLRSFLDRSQSGSLLLEKLAAHDSRLFEWIVANFAADNIGRAVAYFSAALLGGSARPYHGDERVRIFVSENAHRMVALTEPVSAVASSTITSVLRRLDAKVPDLRVLPEPQRSDAMQRELFELNRTNLKVAARGAELSLDGLRETNPWLADLLVRNGTEYVDMIRTNEDLVAIQDETVMSATLNWVGESSPDLVEEIARLASPGAMIADLAEVGKPLQASVARAGRATPTVANIAELEARLEDGTASESDIEQFLAHFSQLEDDGSDADLSTRTRDRILKASLIANDDKATLIASLAAAPELTVEDLELDDSDLVARLVSVGVLRDDINTFTALTGWPTARAALMEYSSEFTNYVTSDVLDSDAVEAIALSPSISETVRRRILSLPRSLSRANRVAAKALVEFAKAERAPVQTSNLQYIASLGVPRADVVALVAFNIENRSGAALGSLFQLLGGEYADLASPGRGVIELPDDAAHRAIAKRMQEVGFAGKFGSSKSPANFVVYRRRTADGL</sequence>